<dbReference type="Proteomes" id="UP000688137">
    <property type="component" value="Unassembled WGS sequence"/>
</dbReference>
<proteinExistence type="predicted"/>
<name>A0A8S1MVU5_PARPR</name>
<reference evidence="5" key="1">
    <citation type="submission" date="2021-01" db="EMBL/GenBank/DDBJ databases">
        <authorList>
            <consortium name="Genoscope - CEA"/>
            <person name="William W."/>
        </authorList>
    </citation>
    <scope>NUCLEOTIDE SEQUENCE</scope>
</reference>
<gene>
    <name evidence="5" type="ORF">PPRIM_AZ9-3.1.T0610039</name>
</gene>
<evidence type="ECO:0000256" key="2">
    <source>
        <dbReference type="ARBA" id="ARBA00022824"/>
    </source>
</evidence>
<keyword evidence="6" id="KW-1185">Reference proteome</keyword>
<dbReference type="GO" id="GO:0006465">
    <property type="term" value="P:signal peptide processing"/>
    <property type="evidence" value="ECO:0007669"/>
    <property type="project" value="TreeGrafter"/>
</dbReference>
<evidence type="ECO:0000256" key="1">
    <source>
        <dbReference type="ARBA" id="ARBA00004477"/>
    </source>
</evidence>
<dbReference type="Pfam" id="PF04258">
    <property type="entry name" value="Peptidase_A22B"/>
    <property type="match status" value="1"/>
</dbReference>
<dbReference type="GO" id="GO:0098553">
    <property type="term" value="C:lumenal side of endoplasmic reticulum membrane"/>
    <property type="evidence" value="ECO:0007669"/>
    <property type="project" value="TreeGrafter"/>
</dbReference>
<dbReference type="OMA" id="NKNCAWI"/>
<dbReference type="PANTHER" id="PTHR12174:SF23">
    <property type="entry name" value="MINOR HISTOCOMPATIBILITY ANTIGEN H13"/>
    <property type="match status" value="1"/>
</dbReference>
<keyword evidence="2" id="KW-0256">Endoplasmic reticulum</keyword>
<dbReference type="PANTHER" id="PTHR12174">
    <property type="entry name" value="SIGNAL PEPTIDE PEPTIDASE"/>
    <property type="match status" value="1"/>
</dbReference>
<comment type="caution">
    <text evidence="5">The sequence shown here is derived from an EMBL/GenBank/DDBJ whole genome shotgun (WGS) entry which is preliminary data.</text>
</comment>
<comment type="subcellular location">
    <subcellularLocation>
        <location evidence="1">Endoplasmic reticulum membrane</location>
        <topology evidence="1">Multi-pass membrane protein</topology>
    </subcellularLocation>
</comment>
<keyword evidence="3" id="KW-0472">Membrane</keyword>
<feature type="chain" id="PRO_5035904775" description="Intimal thickness related receptor IRP domain-containing protein" evidence="4">
    <location>
        <begin position="20"/>
        <end position="514"/>
    </location>
</feature>
<dbReference type="GO" id="GO:0033619">
    <property type="term" value="P:membrane protein proteolysis"/>
    <property type="evidence" value="ECO:0007669"/>
    <property type="project" value="TreeGrafter"/>
</dbReference>
<sequence>MQILLLCVPLLIFGQKVRIYIQDEDDEYLVYENNKVSFEFLPDNLNQGITCKPPKSFGILGTNDVIRISNQTLRIENDDIISFNVFVQQINEKSTNMYFYIFIKRNLQTQVISDDDKLKPKTQILFRLSQKCPSKDDLTSQNYWTPIKVQVGFIELSQETHQLIEFVMIFSCDKSFRDLTFDWSLPILLIISTILIAFLAKYTRILSFRWKRNGKDFQGFEINYMIIVIYILLYAGGGMIVLVTDFLDFIRYLFIVIACTIGTLAIFFVSAEFACLLKANSFVRKYYIVFSSIISLLIGMPYYFLKPWYLNDIISLAFIVLIVKLFRLKNFKFASFLMVSNVVLDSTFALIIHYTQVESYNTTVLQYLNCPLELQFPLIKLQYNKNCAWISLFSQAIPGLLLSLAYRIDKSKRTFTYGLQGFCSLIIAEGFWILATVSVKHSIPETLFTYPILLGTLTINSLRRAEFNSFWFGDYLIDESFQRIRGESLIDYRIPDLQFNVDNIPESKVQPTDL</sequence>
<evidence type="ECO:0000256" key="4">
    <source>
        <dbReference type="SAM" id="SignalP"/>
    </source>
</evidence>
<feature type="transmembrane region" description="Helical" evidence="3">
    <location>
        <begin position="222"/>
        <end position="243"/>
    </location>
</feature>
<dbReference type="GO" id="GO:0042500">
    <property type="term" value="F:aspartic endopeptidase activity, intramembrane cleaving"/>
    <property type="evidence" value="ECO:0007669"/>
    <property type="project" value="InterPro"/>
</dbReference>
<feature type="transmembrane region" description="Helical" evidence="3">
    <location>
        <begin position="388"/>
        <end position="408"/>
    </location>
</feature>
<organism evidence="5 6">
    <name type="scientific">Paramecium primaurelia</name>
    <dbReference type="NCBI Taxonomy" id="5886"/>
    <lineage>
        <taxon>Eukaryota</taxon>
        <taxon>Sar</taxon>
        <taxon>Alveolata</taxon>
        <taxon>Ciliophora</taxon>
        <taxon>Intramacronucleata</taxon>
        <taxon>Oligohymenophorea</taxon>
        <taxon>Peniculida</taxon>
        <taxon>Parameciidae</taxon>
        <taxon>Paramecium</taxon>
    </lineage>
</organism>
<feature type="transmembrane region" description="Helical" evidence="3">
    <location>
        <begin position="309"/>
        <end position="326"/>
    </location>
</feature>
<keyword evidence="4" id="KW-0732">Signal</keyword>
<evidence type="ECO:0000256" key="3">
    <source>
        <dbReference type="SAM" id="Phobius"/>
    </source>
</evidence>
<dbReference type="EMBL" id="CAJJDM010000062">
    <property type="protein sequence ID" value="CAD8078934.1"/>
    <property type="molecule type" value="Genomic_DNA"/>
</dbReference>
<evidence type="ECO:0000313" key="5">
    <source>
        <dbReference type="EMBL" id="CAD8078934.1"/>
    </source>
</evidence>
<feature type="transmembrane region" description="Helical" evidence="3">
    <location>
        <begin position="415"/>
        <end position="435"/>
    </location>
</feature>
<dbReference type="AlphaFoldDB" id="A0A8S1MVU5"/>
<feature type="signal peptide" evidence="4">
    <location>
        <begin position="1"/>
        <end position="19"/>
    </location>
</feature>
<keyword evidence="3" id="KW-0812">Transmembrane</keyword>
<evidence type="ECO:0000313" key="6">
    <source>
        <dbReference type="Proteomes" id="UP000688137"/>
    </source>
</evidence>
<keyword evidence="3" id="KW-1133">Transmembrane helix</keyword>
<protein>
    <recommendedName>
        <fullName evidence="7">Intimal thickness related receptor IRP domain-containing protein</fullName>
    </recommendedName>
</protein>
<feature type="transmembrane region" description="Helical" evidence="3">
    <location>
        <begin position="286"/>
        <end position="303"/>
    </location>
</feature>
<dbReference type="GO" id="GO:0098554">
    <property type="term" value="C:cytoplasmic side of endoplasmic reticulum membrane"/>
    <property type="evidence" value="ECO:0007669"/>
    <property type="project" value="TreeGrafter"/>
</dbReference>
<dbReference type="InterPro" id="IPR007369">
    <property type="entry name" value="Peptidase_A22B_SPP"/>
</dbReference>
<feature type="transmembrane region" description="Helical" evidence="3">
    <location>
        <begin position="333"/>
        <end position="354"/>
    </location>
</feature>
<evidence type="ECO:0008006" key="7">
    <source>
        <dbReference type="Google" id="ProtNLM"/>
    </source>
</evidence>
<feature type="transmembrane region" description="Helical" evidence="3">
    <location>
        <begin position="249"/>
        <end position="274"/>
    </location>
</feature>
<feature type="transmembrane region" description="Helical" evidence="3">
    <location>
        <begin position="183"/>
        <end position="202"/>
    </location>
</feature>
<accession>A0A8S1MVU5</accession>